<organism evidence="1 2">
    <name type="scientific">Paenibacillus thalictri</name>
    <dbReference type="NCBI Taxonomy" id="2527873"/>
    <lineage>
        <taxon>Bacteria</taxon>
        <taxon>Bacillati</taxon>
        <taxon>Bacillota</taxon>
        <taxon>Bacilli</taxon>
        <taxon>Bacillales</taxon>
        <taxon>Paenibacillaceae</taxon>
        <taxon>Paenibacillus</taxon>
    </lineage>
</organism>
<proteinExistence type="predicted"/>
<reference evidence="1 2" key="1">
    <citation type="submission" date="2019-02" db="EMBL/GenBank/DDBJ databases">
        <title>Paenibacillus sp. nov., isolated from surface-sterilized tissue of Thalictrum simplex L.</title>
        <authorList>
            <person name="Tuo L."/>
        </authorList>
    </citation>
    <scope>NUCLEOTIDE SEQUENCE [LARGE SCALE GENOMIC DNA]</scope>
    <source>
        <strain evidence="1 2">N2SHLJ1</strain>
    </source>
</reference>
<dbReference type="AlphaFoldDB" id="A0A4V6MSI3"/>
<accession>A0A4V6MSI3</accession>
<keyword evidence="2" id="KW-1185">Reference proteome</keyword>
<dbReference type="RefSeq" id="WP_131012685.1">
    <property type="nucleotide sequence ID" value="NZ_SIRE01000005.1"/>
</dbReference>
<sequence length="90" mass="10179">MAYQPQVVDARVVSNNPKNGLFEIVVKLKDRTECRLMYDKEANGGAKVTHINRLYKEPCPICRKDFLCNCMSRFIDDISAQALAKTGTPE</sequence>
<dbReference type="EMBL" id="SIRE01000005">
    <property type="protein sequence ID" value="TBL80271.1"/>
    <property type="molecule type" value="Genomic_DNA"/>
</dbReference>
<dbReference type="Proteomes" id="UP000293142">
    <property type="component" value="Unassembled WGS sequence"/>
</dbReference>
<evidence type="ECO:0000313" key="1">
    <source>
        <dbReference type="EMBL" id="TBL80271.1"/>
    </source>
</evidence>
<protein>
    <submittedName>
        <fullName evidence="1">Uncharacterized protein</fullName>
    </submittedName>
</protein>
<comment type="caution">
    <text evidence="1">The sequence shown here is derived from an EMBL/GenBank/DDBJ whole genome shotgun (WGS) entry which is preliminary data.</text>
</comment>
<gene>
    <name evidence="1" type="ORF">EYB31_07585</name>
</gene>
<evidence type="ECO:0000313" key="2">
    <source>
        <dbReference type="Proteomes" id="UP000293142"/>
    </source>
</evidence>
<name>A0A4V6MSI3_9BACL</name>
<dbReference type="OrthoDB" id="2621488at2"/>